<keyword evidence="3" id="KW-0964">Secreted</keyword>
<sequence>MLGDFNSRTGNLSDFYNIDKDSSFENNFTDYNELSDVDVLDELGIPRLRNSIDTVVNGYGRKFIDFCKNNRMFILNGRLEENKTGSPTSRNSSVIDYALSSTHFLYNICKLEVLNFCKLFSDVHSPLSLQLYTNNEINDKLLTEIFCCGDERVNKWENEKCNEYKNNIDRNKVDDICNRLSAYVNDVNNVTKYDMNNIVTDICDTLTESAKATFGTSTFNKTMFKCSKNQFSKDWYNKDCKKAQREFRKSKRLYKHYGSNIFKERLRQSELYYKKVMDVVALITLFVTICSPYPTHVRLNSNIRTLNSLTNETKAIMAENMDYRQGQLPFIPDSYKHITETNYPITCDPSYVHMAERSTCPWRFQKNVDNNRIPVEITEAVCRVRNTNVCGSTTTGLQNIRNGCEKQECREVKYYTKVLRRYSADIDEYREVFEPISAGCTCMCSELKHIPDTGRNSMCH</sequence>
<comment type="caution">
    <text evidence="5">The sequence shown here is derived from an EMBL/GenBank/DDBJ whole genome shotgun (WGS) entry which is preliminary data.</text>
</comment>
<comment type="similarity">
    <text evidence="2">Belongs to the IL-17 family.</text>
</comment>
<organism evidence="5 6">
    <name type="scientific">Mytilus edulis</name>
    <name type="common">Blue mussel</name>
    <dbReference type="NCBI Taxonomy" id="6550"/>
    <lineage>
        <taxon>Eukaryota</taxon>
        <taxon>Metazoa</taxon>
        <taxon>Spiralia</taxon>
        <taxon>Lophotrochozoa</taxon>
        <taxon>Mollusca</taxon>
        <taxon>Bivalvia</taxon>
        <taxon>Autobranchia</taxon>
        <taxon>Pteriomorphia</taxon>
        <taxon>Mytilida</taxon>
        <taxon>Mytiloidea</taxon>
        <taxon>Mytilidae</taxon>
        <taxon>Mytilinae</taxon>
        <taxon>Mytilus</taxon>
    </lineage>
</organism>
<dbReference type="Gene3D" id="3.60.10.10">
    <property type="entry name" value="Endonuclease/exonuclease/phosphatase"/>
    <property type="match status" value="1"/>
</dbReference>
<dbReference type="Proteomes" id="UP000683360">
    <property type="component" value="Unassembled WGS sequence"/>
</dbReference>
<evidence type="ECO:0000256" key="3">
    <source>
        <dbReference type="ARBA" id="ARBA00022525"/>
    </source>
</evidence>
<evidence type="ECO:0000256" key="2">
    <source>
        <dbReference type="ARBA" id="ARBA00007236"/>
    </source>
</evidence>
<dbReference type="Pfam" id="PF06083">
    <property type="entry name" value="IL17"/>
    <property type="match status" value="1"/>
</dbReference>
<gene>
    <name evidence="5" type="ORF">MEDL_4147</name>
</gene>
<evidence type="ECO:0000313" key="5">
    <source>
        <dbReference type="EMBL" id="CAG2188705.1"/>
    </source>
</evidence>
<reference evidence="5" key="1">
    <citation type="submission" date="2021-03" db="EMBL/GenBank/DDBJ databases">
        <authorList>
            <person name="Bekaert M."/>
        </authorList>
    </citation>
    <scope>NUCLEOTIDE SEQUENCE</scope>
</reference>
<dbReference type="AlphaFoldDB" id="A0A8S3PXJ0"/>
<dbReference type="SUPFAM" id="SSF57501">
    <property type="entry name" value="Cystine-knot cytokines"/>
    <property type="match status" value="1"/>
</dbReference>
<dbReference type="InterPro" id="IPR029034">
    <property type="entry name" value="Cystine-knot_cytokine"/>
</dbReference>
<dbReference type="GO" id="GO:0005576">
    <property type="term" value="C:extracellular region"/>
    <property type="evidence" value="ECO:0007669"/>
    <property type="project" value="UniProtKB-SubCell"/>
</dbReference>
<dbReference type="InterPro" id="IPR036691">
    <property type="entry name" value="Endo/exonu/phosph_ase_sf"/>
</dbReference>
<protein>
    <submittedName>
        <fullName evidence="5">Uncharacterized protein</fullName>
    </submittedName>
</protein>
<keyword evidence="4" id="KW-0732">Signal</keyword>
<evidence type="ECO:0000313" key="6">
    <source>
        <dbReference type="Proteomes" id="UP000683360"/>
    </source>
</evidence>
<dbReference type="InterPro" id="IPR010345">
    <property type="entry name" value="IL-17_fam"/>
</dbReference>
<dbReference type="GO" id="GO:0005125">
    <property type="term" value="F:cytokine activity"/>
    <property type="evidence" value="ECO:0007669"/>
    <property type="project" value="InterPro"/>
</dbReference>
<dbReference type="EMBL" id="CAJPWZ010000273">
    <property type="protein sequence ID" value="CAG2188705.1"/>
    <property type="molecule type" value="Genomic_DNA"/>
</dbReference>
<name>A0A8S3PXJ0_MYTED</name>
<keyword evidence="6" id="KW-1185">Reference proteome</keyword>
<evidence type="ECO:0000256" key="4">
    <source>
        <dbReference type="ARBA" id="ARBA00022729"/>
    </source>
</evidence>
<dbReference type="Gene3D" id="2.10.90.10">
    <property type="entry name" value="Cystine-knot cytokines"/>
    <property type="match status" value="1"/>
</dbReference>
<accession>A0A8S3PXJ0</accession>
<comment type="subcellular location">
    <subcellularLocation>
        <location evidence="1">Secreted</location>
    </subcellularLocation>
</comment>
<proteinExistence type="inferred from homology"/>
<evidence type="ECO:0000256" key="1">
    <source>
        <dbReference type="ARBA" id="ARBA00004613"/>
    </source>
</evidence>
<dbReference type="OrthoDB" id="6082598at2759"/>